<dbReference type="Proteomes" id="UP000181980">
    <property type="component" value="Unassembled WGS sequence"/>
</dbReference>
<evidence type="ECO:0000256" key="10">
    <source>
        <dbReference type="ARBA" id="ARBA00023239"/>
    </source>
</evidence>
<comment type="pathway">
    <text evidence="1 11">Carbohydrate biosynthesis; gluconeogenesis.</text>
</comment>
<dbReference type="Gene3D" id="2.170.8.10">
    <property type="entry name" value="Phosphoenolpyruvate Carboxykinase, domain 2"/>
    <property type="match status" value="1"/>
</dbReference>
<dbReference type="GO" id="GO:0006107">
    <property type="term" value="P:oxaloacetate metabolic process"/>
    <property type="evidence" value="ECO:0007669"/>
    <property type="project" value="TreeGrafter"/>
</dbReference>
<protein>
    <recommendedName>
        <fullName evidence="11">Phosphoenolpyruvate carboxykinase [GTP]</fullName>
        <shortName evidence="11">PEP carboxykinase</shortName>
        <shortName evidence="11">PEPCK</shortName>
        <ecNumber evidence="11">4.1.1.32</ecNumber>
    </recommendedName>
    <alternativeName>
        <fullName evidence="11">GTP-dependent phosphoenolpyruvate carboxykinase</fullName>
        <shortName evidence="11">GTP-PEPCK</shortName>
    </alternativeName>
</protein>
<keyword evidence="6 11" id="KW-0547">Nucleotide-binding</keyword>
<feature type="binding site" evidence="11">
    <location>
        <position position="85"/>
    </location>
    <ligand>
        <name>substrate</name>
    </ligand>
</feature>
<sequence>MTTFAEPGAAHDLDDAPTSHAGLLAWVREVAELTQPDRIHWCDGSDEEWTALTDELVDAGTIVRLNPEKKPNSFWARTDPTDVARVEERTFICSVNEADAGPTNNWRDPNEMKAEMTELYKGSMRGRTMYVIPFCMGPLTAANPMFGVELTDSPYVTVSMRIMARMGARVLEAMGDDAPFVPCLHSVGAPLEPGQQDVAWPCNETKFITQFPEERMIWSYGSGYGGNSLLGKKCYSLRIASAMARDEGWLAEHMLILKLTAPHGAVHYIAAAFPSACGKTNLAMLEPTIPGWKVETLGDDIAWMRFGDDGRLYAVNPEFGLFGVAPGTGWKTNPNAMRTIAKGNSVFTNVALTDDGDIWWEGMTDEPPAHLTDWKGRDWTPDSDEVSSHPNSRFCTPIEQCPIIASEYDDPRGVPISAILFGGRRATTIPLVTEARDWTHGVFMGSTLSSETTAAAAGKVGVVRRDPMAMLPFIGYNAGDYFAHWIAMGKDADAVKLPKIFYVNWFRRDDDGGFLWPGFGENGRVLKWVVERLEGLAAATETPIGHVPTPESLDTSGLDLTAEQLAACLEVDPEEWRAEVPGIAEWFDKFGDQLPTLLWAELDGLKARLGM</sequence>
<dbReference type="InterPro" id="IPR008210">
    <property type="entry name" value="PEP_carboxykinase_N"/>
</dbReference>
<evidence type="ECO:0000256" key="8">
    <source>
        <dbReference type="ARBA" id="ARBA00023134"/>
    </source>
</evidence>
<feature type="binding site" evidence="11">
    <location>
        <begin position="224"/>
        <end position="226"/>
    </location>
    <ligand>
        <name>substrate</name>
    </ligand>
</feature>
<feature type="binding site" evidence="11">
    <location>
        <position position="424"/>
    </location>
    <ligand>
        <name>GTP</name>
        <dbReference type="ChEBI" id="CHEBI:37565"/>
    </ligand>
</feature>
<comment type="similarity">
    <text evidence="2 11">Belongs to the phosphoenolpyruvate carboxykinase [GTP] family.</text>
</comment>
<accession>A0A1H5PND6</accession>
<dbReference type="Gene3D" id="3.90.228.20">
    <property type="match status" value="1"/>
</dbReference>
<dbReference type="GO" id="GO:0042594">
    <property type="term" value="P:response to starvation"/>
    <property type="evidence" value="ECO:0007669"/>
    <property type="project" value="TreeGrafter"/>
</dbReference>
<dbReference type="AlphaFoldDB" id="A0A1H5PND6"/>
<dbReference type="GO" id="GO:0046327">
    <property type="term" value="P:glycerol biosynthetic process from pyruvate"/>
    <property type="evidence" value="ECO:0007669"/>
    <property type="project" value="TreeGrafter"/>
</dbReference>
<dbReference type="GO" id="GO:0033993">
    <property type="term" value="P:response to lipid"/>
    <property type="evidence" value="ECO:0007669"/>
    <property type="project" value="TreeGrafter"/>
</dbReference>
<dbReference type="InterPro" id="IPR018091">
    <property type="entry name" value="PEP_carboxykin_GTP_CS"/>
</dbReference>
<organism evidence="14 15">
    <name type="scientific">Jiangella alba</name>
    <dbReference type="NCBI Taxonomy" id="561176"/>
    <lineage>
        <taxon>Bacteria</taxon>
        <taxon>Bacillati</taxon>
        <taxon>Actinomycetota</taxon>
        <taxon>Actinomycetes</taxon>
        <taxon>Jiangellales</taxon>
        <taxon>Jiangellaceae</taxon>
        <taxon>Jiangella</taxon>
    </lineage>
</organism>
<feature type="domain" description="Phosphoenolpyruvate carboxykinase C-terminal P-loop" evidence="12">
    <location>
        <begin position="249"/>
        <end position="608"/>
    </location>
</feature>
<dbReference type="CDD" id="cd00819">
    <property type="entry name" value="PEPCK_GTP"/>
    <property type="match status" value="1"/>
</dbReference>
<keyword evidence="14" id="KW-0670">Pyruvate</keyword>
<proteinExistence type="inferred from homology"/>
<evidence type="ECO:0000259" key="12">
    <source>
        <dbReference type="Pfam" id="PF00821"/>
    </source>
</evidence>
<dbReference type="OrthoDB" id="9758871at2"/>
<dbReference type="SUPFAM" id="SSF68923">
    <property type="entry name" value="PEP carboxykinase N-terminal domain"/>
    <property type="match status" value="1"/>
</dbReference>
<dbReference type="Pfam" id="PF00821">
    <property type="entry name" value="PEPCK_GTP"/>
    <property type="match status" value="1"/>
</dbReference>
<evidence type="ECO:0000256" key="3">
    <source>
        <dbReference type="ARBA" id="ARBA00011245"/>
    </source>
</evidence>
<dbReference type="Gene3D" id="3.40.449.10">
    <property type="entry name" value="Phosphoenolpyruvate Carboxykinase, domain 1"/>
    <property type="match status" value="1"/>
</dbReference>
<dbReference type="HAMAP" id="MF_00452">
    <property type="entry name" value="PEPCK_GTP"/>
    <property type="match status" value="1"/>
</dbReference>
<evidence type="ECO:0000259" key="13">
    <source>
        <dbReference type="Pfam" id="PF17297"/>
    </source>
</evidence>
<feature type="binding site" evidence="11">
    <location>
        <position position="253"/>
    </location>
    <ligand>
        <name>Mn(2+)</name>
        <dbReference type="ChEBI" id="CHEBI:29035"/>
    </ligand>
</feature>
<dbReference type="GO" id="GO:0019543">
    <property type="term" value="P:propionate catabolic process"/>
    <property type="evidence" value="ECO:0007669"/>
    <property type="project" value="TreeGrafter"/>
</dbReference>
<dbReference type="PANTHER" id="PTHR11561:SF0">
    <property type="entry name" value="PHOSPHOENOLPYRUVATE CARBOXYKINASE [GTP]-RELATED"/>
    <property type="match status" value="1"/>
</dbReference>
<comment type="function">
    <text evidence="11">Catalyzes the conversion of oxaloacetate (OAA) to phosphoenolpyruvate (PEP), the rate-limiting step in the metabolic pathway that produces glucose from lactate and other precursors derived from the citric acid cycle.</text>
</comment>
<keyword evidence="4 11" id="KW-0312">Gluconeogenesis</keyword>
<comment type="catalytic activity">
    <reaction evidence="11">
        <text>oxaloacetate + GTP = phosphoenolpyruvate + GDP + CO2</text>
        <dbReference type="Rhea" id="RHEA:10388"/>
        <dbReference type="ChEBI" id="CHEBI:16452"/>
        <dbReference type="ChEBI" id="CHEBI:16526"/>
        <dbReference type="ChEBI" id="CHEBI:37565"/>
        <dbReference type="ChEBI" id="CHEBI:58189"/>
        <dbReference type="ChEBI" id="CHEBI:58702"/>
        <dbReference type="EC" id="4.1.1.32"/>
    </reaction>
</comment>
<feature type="domain" description="Phosphoenolpyruvate carboxykinase GTP-utilising N-terminal" evidence="13">
    <location>
        <begin position="26"/>
        <end position="245"/>
    </location>
</feature>
<reference evidence="15" key="1">
    <citation type="submission" date="2016-10" db="EMBL/GenBank/DDBJ databases">
        <authorList>
            <person name="Varghese N."/>
            <person name="Submissions S."/>
        </authorList>
    </citation>
    <scope>NUCLEOTIDE SEQUENCE [LARGE SCALE GENOMIC DNA]</scope>
    <source>
        <strain evidence="15">DSM 45237</strain>
    </source>
</reference>
<dbReference type="InterPro" id="IPR035077">
    <property type="entry name" value="PEP_carboxykinase_GTP_C"/>
</dbReference>
<feature type="binding site" evidence="11">
    <location>
        <begin position="391"/>
        <end position="393"/>
    </location>
    <ligand>
        <name>substrate</name>
    </ligand>
</feature>
<evidence type="ECO:0000256" key="11">
    <source>
        <dbReference type="HAMAP-Rule" id="MF_00452"/>
    </source>
</evidence>
<dbReference type="InterPro" id="IPR035078">
    <property type="entry name" value="PEP_carboxykinase_GTP_N"/>
</dbReference>
<keyword evidence="7 11" id="KW-0210">Decarboxylase</keyword>
<name>A0A1H5PND6_9ACTN</name>
<keyword evidence="11" id="KW-0963">Cytoplasm</keyword>
<dbReference type="RefSeq" id="WP_069109437.1">
    <property type="nucleotide sequence ID" value="NZ_FNUC01000004.1"/>
</dbReference>
<dbReference type="Pfam" id="PF17297">
    <property type="entry name" value="PEPCK_N"/>
    <property type="match status" value="1"/>
</dbReference>
<dbReference type="InterPro" id="IPR008209">
    <property type="entry name" value="PEP_carboxykinase_GTP"/>
</dbReference>
<dbReference type="GO" id="GO:0006094">
    <property type="term" value="P:gluconeogenesis"/>
    <property type="evidence" value="ECO:0007669"/>
    <property type="project" value="UniProtKB-UniRule"/>
</dbReference>
<dbReference type="FunFam" id="3.40.449.10:FF:000005">
    <property type="entry name" value="Phosphoenolpyruvate carboxykinase [GTP]"/>
    <property type="match status" value="1"/>
</dbReference>
<dbReference type="GO" id="GO:0005525">
    <property type="term" value="F:GTP binding"/>
    <property type="evidence" value="ECO:0007669"/>
    <property type="project" value="UniProtKB-UniRule"/>
</dbReference>
<dbReference type="UniPathway" id="UPA00138"/>
<keyword evidence="5 11" id="KW-0479">Metal-binding</keyword>
<evidence type="ECO:0000313" key="15">
    <source>
        <dbReference type="Proteomes" id="UP000181980"/>
    </source>
</evidence>
<dbReference type="PANTHER" id="PTHR11561">
    <property type="entry name" value="PHOSPHOENOLPYRUVATE CARBOXYKINASE"/>
    <property type="match status" value="1"/>
</dbReference>
<evidence type="ECO:0000256" key="6">
    <source>
        <dbReference type="ARBA" id="ARBA00022741"/>
    </source>
</evidence>
<keyword evidence="14" id="KW-0808">Transferase</keyword>
<dbReference type="SUPFAM" id="SSF53795">
    <property type="entry name" value="PEP carboxykinase-like"/>
    <property type="match status" value="1"/>
</dbReference>
<dbReference type="PROSITE" id="PS00505">
    <property type="entry name" value="PEPCK_GTP"/>
    <property type="match status" value="1"/>
</dbReference>
<evidence type="ECO:0000256" key="2">
    <source>
        <dbReference type="ARBA" id="ARBA00005796"/>
    </source>
</evidence>
<evidence type="ECO:0000256" key="9">
    <source>
        <dbReference type="ARBA" id="ARBA00023211"/>
    </source>
</evidence>
<dbReference type="EC" id="4.1.1.32" evidence="11"/>
<dbReference type="GO" id="GO:0071333">
    <property type="term" value="P:cellular response to glucose stimulus"/>
    <property type="evidence" value="ECO:0007669"/>
    <property type="project" value="TreeGrafter"/>
</dbReference>
<feature type="binding site" evidence="11">
    <location>
        <position position="300"/>
    </location>
    <ligand>
        <name>Mn(2+)</name>
        <dbReference type="ChEBI" id="CHEBI:29035"/>
    </ligand>
</feature>
<evidence type="ECO:0000256" key="1">
    <source>
        <dbReference type="ARBA" id="ARBA00004742"/>
    </source>
</evidence>
<dbReference type="InterPro" id="IPR013035">
    <property type="entry name" value="PEP_carboxykinase_C"/>
</dbReference>
<evidence type="ECO:0000313" key="14">
    <source>
        <dbReference type="EMBL" id="SEF14487.1"/>
    </source>
</evidence>
<evidence type="ECO:0000256" key="4">
    <source>
        <dbReference type="ARBA" id="ARBA00022432"/>
    </source>
</evidence>
<keyword evidence="8 11" id="KW-0342">GTP-binding</keyword>
<feature type="binding site" evidence="11">
    <location>
        <position position="275"/>
    </location>
    <ligand>
        <name>substrate</name>
    </ligand>
</feature>
<feature type="binding site" evidence="11">
    <location>
        <position position="233"/>
    </location>
    <ligand>
        <name>Mn(2+)</name>
        <dbReference type="ChEBI" id="CHEBI:29035"/>
    </ligand>
</feature>
<comment type="subcellular location">
    <subcellularLocation>
        <location evidence="11">Cytoplasm</location>
    </subcellularLocation>
</comment>
<gene>
    <name evidence="11" type="primary">pckG</name>
    <name evidence="14" type="ORF">SAMN04488561_4650</name>
</gene>
<dbReference type="PIRSF" id="PIRSF001348">
    <property type="entry name" value="PEP_carboxykinase_GTP"/>
    <property type="match status" value="1"/>
</dbReference>
<evidence type="ECO:0000256" key="7">
    <source>
        <dbReference type="ARBA" id="ARBA00022793"/>
    </source>
</evidence>
<dbReference type="NCBIfam" id="NF003253">
    <property type="entry name" value="PRK04210.1"/>
    <property type="match status" value="1"/>
</dbReference>
<feature type="binding site" evidence="11">
    <location>
        <position position="393"/>
    </location>
    <ligand>
        <name>GTP</name>
        <dbReference type="ChEBI" id="CHEBI:37565"/>
    </ligand>
</feature>
<keyword evidence="14" id="KW-0418">Kinase</keyword>
<keyword evidence="9 11" id="KW-0464">Manganese</keyword>
<dbReference type="EMBL" id="FNUC01000004">
    <property type="protein sequence ID" value="SEF14487.1"/>
    <property type="molecule type" value="Genomic_DNA"/>
</dbReference>
<feature type="binding site" evidence="11">
    <location>
        <begin position="519"/>
        <end position="522"/>
    </location>
    <ligand>
        <name>GTP</name>
        <dbReference type="ChEBI" id="CHEBI:37565"/>
    </ligand>
</feature>
<feature type="binding site" evidence="11">
    <location>
        <begin position="276"/>
        <end position="281"/>
    </location>
    <ligand>
        <name>GTP</name>
        <dbReference type="ChEBI" id="CHEBI:37565"/>
    </ligand>
</feature>
<dbReference type="GO" id="GO:0016301">
    <property type="term" value="F:kinase activity"/>
    <property type="evidence" value="ECO:0007669"/>
    <property type="project" value="UniProtKB-KW"/>
</dbReference>
<keyword evidence="10 11" id="KW-0456">Lyase</keyword>
<dbReference type="GO" id="GO:0005829">
    <property type="term" value="C:cytosol"/>
    <property type="evidence" value="ECO:0007669"/>
    <property type="project" value="TreeGrafter"/>
</dbReference>
<evidence type="ECO:0000256" key="5">
    <source>
        <dbReference type="ARBA" id="ARBA00022723"/>
    </source>
</evidence>
<dbReference type="GO" id="GO:0004613">
    <property type="term" value="F:phosphoenolpyruvate carboxykinase (GTP) activity"/>
    <property type="evidence" value="ECO:0007669"/>
    <property type="project" value="UniProtKB-UniRule"/>
</dbReference>
<dbReference type="GO" id="GO:0030145">
    <property type="term" value="F:manganese ion binding"/>
    <property type="evidence" value="ECO:0007669"/>
    <property type="project" value="UniProtKB-UniRule"/>
</dbReference>
<feature type="active site" evidence="11">
    <location>
        <position position="277"/>
    </location>
</feature>
<dbReference type="STRING" id="561176.SAMN04488561_4650"/>
<keyword evidence="15" id="KW-1185">Reference proteome</keyword>
<comment type="cofactor">
    <cofactor evidence="11">
        <name>Mn(2+)</name>
        <dbReference type="ChEBI" id="CHEBI:29035"/>
    </cofactor>
    <text evidence="11">Binds 1 Mn(2+) ion per subunit.</text>
</comment>
<comment type="subunit">
    <text evidence="3 11">Monomer.</text>
</comment>